<dbReference type="AlphaFoldDB" id="A0A0E3Q4N5"/>
<dbReference type="KEGG" id="mvc:MSVAZ_1293"/>
<evidence type="ECO:0000313" key="2">
    <source>
        <dbReference type="Proteomes" id="UP000033096"/>
    </source>
</evidence>
<evidence type="ECO:0000313" key="1">
    <source>
        <dbReference type="EMBL" id="AKB43562.1"/>
    </source>
</evidence>
<dbReference type="HOGENOM" id="CLU_2748259_0_0_2"/>
<name>A0A0E3Q4N5_9EURY</name>
<proteinExistence type="predicted"/>
<keyword evidence="2" id="KW-1185">Reference proteome</keyword>
<dbReference type="PATRIC" id="fig|1434123.4.peg.1541"/>
<sequence>MKSKKISKVKSSMNRKRKVTKVKTAKSILLLEKLTEEYFQKYFRKILLAEPCFLRSRSLRFSIEKNRLKC</sequence>
<reference evidence="1 2" key="1">
    <citation type="submission" date="2014-07" db="EMBL/GenBank/DDBJ databases">
        <title>Methanogenic archaea and the global carbon cycle.</title>
        <authorList>
            <person name="Henriksen J.R."/>
            <person name="Luke J."/>
            <person name="Reinhart S."/>
            <person name="Benedict M.N."/>
            <person name="Youngblut N.D."/>
            <person name="Metcalf M.E."/>
            <person name="Whitaker R.J."/>
            <person name="Metcalf W.W."/>
        </authorList>
    </citation>
    <scope>NUCLEOTIDE SEQUENCE [LARGE SCALE GENOMIC DNA]</scope>
    <source>
        <strain evidence="1 2">Z-761</strain>
    </source>
</reference>
<accession>A0A0E3Q4N5</accession>
<protein>
    <submittedName>
        <fullName evidence="1">Uncharacterized protein</fullName>
    </submittedName>
</protein>
<organism evidence="1 2">
    <name type="scientific">Methanosarcina vacuolata Z-761</name>
    <dbReference type="NCBI Taxonomy" id="1434123"/>
    <lineage>
        <taxon>Archaea</taxon>
        <taxon>Methanobacteriati</taxon>
        <taxon>Methanobacteriota</taxon>
        <taxon>Stenosarchaea group</taxon>
        <taxon>Methanomicrobia</taxon>
        <taxon>Methanosarcinales</taxon>
        <taxon>Methanosarcinaceae</taxon>
        <taxon>Methanosarcina</taxon>
    </lineage>
</organism>
<dbReference type="Proteomes" id="UP000033096">
    <property type="component" value="Chromosome"/>
</dbReference>
<gene>
    <name evidence="1" type="ORF">MSVAZ_1293</name>
</gene>
<dbReference type="EMBL" id="CP009520">
    <property type="protein sequence ID" value="AKB43562.1"/>
    <property type="molecule type" value="Genomic_DNA"/>
</dbReference>